<name>A0A6V8L994_9ACTN</name>
<feature type="active site" description="Proton donor" evidence="4">
    <location>
        <position position="191"/>
    </location>
</feature>
<reference evidence="8 9" key="2">
    <citation type="submission" date="2020-03" db="EMBL/GenBank/DDBJ databases">
        <authorList>
            <person name="Ichikawa N."/>
            <person name="Kimura A."/>
            <person name="Kitahashi Y."/>
            <person name="Uohara A."/>
        </authorList>
    </citation>
    <scope>NUCLEOTIDE SEQUENCE [LARGE SCALE GENOMIC DNA]</scope>
    <source>
        <strain evidence="8 9">NBRC 108638</strain>
    </source>
</reference>
<dbReference type="PANTHER" id="PTHR42812:SF12">
    <property type="entry name" value="BETA-XYLOSIDASE-RELATED"/>
    <property type="match status" value="1"/>
</dbReference>
<dbReference type="InterPro" id="IPR013320">
    <property type="entry name" value="ConA-like_dom_sf"/>
</dbReference>
<proteinExistence type="inferred from homology"/>
<dbReference type="AlphaFoldDB" id="A0A6V8L994"/>
<dbReference type="PANTHER" id="PTHR42812">
    <property type="entry name" value="BETA-XYLOSIDASE"/>
    <property type="match status" value="1"/>
</dbReference>
<dbReference type="Gene3D" id="2.115.10.20">
    <property type="entry name" value="Glycosyl hydrolase domain, family 43"/>
    <property type="match status" value="1"/>
</dbReference>
<gene>
    <name evidence="8" type="ORF">Prum_074450</name>
</gene>
<dbReference type="SUPFAM" id="SSF49899">
    <property type="entry name" value="Concanavalin A-like lectins/glucanases"/>
    <property type="match status" value="1"/>
</dbReference>
<dbReference type="InterPro" id="IPR041542">
    <property type="entry name" value="GH43_C2"/>
</dbReference>
<dbReference type="SUPFAM" id="SSF75005">
    <property type="entry name" value="Arabinanase/levansucrase/invertase"/>
    <property type="match status" value="1"/>
</dbReference>
<feature type="active site" description="Proton acceptor" evidence="4">
    <location>
        <position position="34"/>
    </location>
</feature>
<keyword evidence="2 6" id="KW-0378">Hydrolase</keyword>
<evidence type="ECO:0000313" key="8">
    <source>
        <dbReference type="EMBL" id="GFJ93803.1"/>
    </source>
</evidence>
<accession>A0A6V8L994</accession>
<dbReference type="Proteomes" id="UP000482960">
    <property type="component" value="Unassembled WGS sequence"/>
</dbReference>
<dbReference type="RefSeq" id="WP_173080622.1">
    <property type="nucleotide sequence ID" value="NZ_BAABJB010000001.1"/>
</dbReference>
<dbReference type="Pfam" id="PF04616">
    <property type="entry name" value="Glyco_hydro_43"/>
    <property type="match status" value="1"/>
</dbReference>
<dbReference type="Pfam" id="PF17851">
    <property type="entry name" value="GH43_C2"/>
    <property type="match status" value="1"/>
</dbReference>
<dbReference type="Gene3D" id="2.60.120.200">
    <property type="match status" value="1"/>
</dbReference>
<evidence type="ECO:0000256" key="4">
    <source>
        <dbReference type="PIRSR" id="PIRSR606710-1"/>
    </source>
</evidence>
<comment type="similarity">
    <text evidence="1 6">Belongs to the glycosyl hydrolase 43 family.</text>
</comment>
<reference evidence="8 9" key="1">
    <citation type="submission" date="2020-03" db="EMBL/GenBank/DDBJ databases">
        <title>Whole genome shotgun sequence of Phytohabitans rumicis NBRC 108638.</title>
        <authorList>
            <person name="Komaki H."/>
            <person name="Tamura T."/>
        </authorList>
    </citation>
    <scope>NUCLEOTIDE SEQUENCE [LARGE SCALE GENOMIC DNA]</scope>
    <source>
        <strain evidence="8 9">NBRC 108638</strain>
    </source>
</reference>
<organism evidence="8 9">
    <name type="scientific">Phytohabitans rumicis</name>
    <dbReference type="NCBI Taxonomy" id="1076125"/>
    <lineage>
        <taxon>Bacteria</taxon>
        <taxon>Bacillati</taxon>
        <taxon>Actinomycetota</taxon>
        <taxon>Actinomycetes</taxon>
        <taxon>Micromonosporales</taxon>
        <taxon>Micromonosporaceae</taxon>
    </lineage>
</organism>
<evidence type="ECO:0000313" key="9">
    <source>
        <dbReference type="Proteomes" id="UP000482960"/>
    </source>
</evidence>
<dbReference type="InterPro" id="IPR023296">
    <property type="entry name" value="Glyco_hydro_beta-prop_sf"/>
</dbReference>
<evidence type="ECO:0000256" key="2">
    <source>
        <dbReference type="ARBA" id="ARBA00022801"/>
    </source>
</evidence>
<keyword evidence="3 6" id="KW-0326">Glycosidase</keyword>
<protein>
    <submittedName>
        <fullName evidence="8">Glycoside hydrolase 43 family protein</fullName>
    </submittedName>
</protein>
<dbReference type="GO" id="GO:0005975">
    <property type="term" value="P:carbohydrate metabolic process"/>
    <property type="evidence" value="ECO:0007669"/>
    <property type="project" value="InterPro"/>
</dbReference>
<comment type="caution">
    <text evidence="8">The sequence shown here is derived from an EMBL/GenBank/DDBJ whole genome shotgun (WGS) entry which is preliminary data.</text>
</comment>
<dbReference type="InterPro" id="IPR051795">
    <property type="entry name" value="Glycosyl_Hydrlase_43"/>
</dbReference>
<evidence type="ECO:0000256" key="3">
    <source>
        <dbReference type="ARBA" id="ARBA00023295"/>
    </source>
</evidence>
<evidence type="ECO:0000256" key="6">
    <source>
        <dbReference type="RuleBase" id="RU361187"/>
    </source>
</evidence>
<dbReference type="GO" id="GO:0004553">
    <property type="term" value="F:hydrolase activity, hydrolyzing O-glycosyl compounds"/>
    <property type="evidence" value="ECO:0007669"/>
    <property type="project" value="InterPro"/>
</dbReference>
<evidence type="ECO:0000259" key="7">
    <source>
        <dbReference type="Pfam" id="PF17851"/>
    </source>
</evidence>
<evidence type="ECO:0000256" key="1">
    <source>
        <dbReference type="ARBA" id="ARBA00009865"/>
    </source>
</evidence>
<dbReference type="InterPro" id="IPR006710">
    <property type="entry name" value="Glyco_hydro_43"/>
</dbReference>
<dbReference type="CDD" id="cd18617">
    <property type="entry name" value="GH43_XynB-like"/>
    <property type="match status" value="1"/>
</dbReference>
<keyword evidence="9" id="KW-1185">Reference proteome</keyword>
<dbReference type="EMBL" id="BLPG01000001">
    <property type="protein sequence ID" value="GFJ93803.1"/>
    <property type="molecule type" value="Genomic_DNA"/>
</dbReference>
<feature type="domain" description="Beta-xylosidase C-terminal Concanavalin A-like" evidence="7">
    <location>
        <begin position="323"/>
        <end position="512"/>
    </location>
</feature>
<feature type="site" description="Important for catalytic activity, responsible for pKa modulation of the active site Glu and correct orientation of both the proton donor and substrate" evidence="5">
    <location>
        <position position="143"/>
    </location>
</feature>
<evidence type="ECO:0000256" key="5">
    <source>
        <dbReference type="PIRSR" id="PIRSR606710-2"/>
    </source>
</evidence>
<sequence>MSVVQLSAAGGPAATDGWVDGTFTNPVVAGLHPDPSICRVGDDYYLACSGFEYFPGVPIFHSRDLVHWEQIGNALDRPSQLSLPAATPSSGGVYAPTLRHHDGRFALITTNVSEGGGTLVVTAVDAAGPWSEPVWLPGVPGIDPDLAWDEEGRCFCTYAGVGQVRIDPATGRTLGEPRRLWSGTPGAQAPEAPHLFRIGGYWYLLIAEGGTERGHAVSIARGPAPDGPFEPCPANPILTHRGRNWPIQNTGHADLVEAPDGSWWMVLLGVRPGGGTPGWHVLGRETFLAPVSWVDGWPVVGEVAPVMAAPPWPAHPVAAPPARDDFDGDVLHPRWVSVRSRPTDRWSLTDRPGWLTLHARDESLDQPEVTFAGRRQQHSSCRVRALVDTAGGRGGLAVRVDERHHYDIEVGDGEVRVVARVGSVRPTVATRRAPAGPVRLRIDVAPPPGDWHPCKEPDVLRLGVEGADGAFEVLAELDGRYLSTEVAGGFTGRVIGMYAAAGTVRFDWFDYEPGVAP</sequence>